<feature type="domain" description="Rhodanese" evidence="2">
    <location>
        <begin position="17"/>
        <end position="107"/>
    </location>
</feature>
<dbReference type="SMART" id="SM00450">
    <property type="entry name" value="RHOD"/>
    <property type="match status" value="1"/>
</dbReference>
<sequence length="196" mass="20702">MSRSSIDVPSVRALLERAPDTLVVDVRTPAEYESSHIDGSVNLPLGRSEPYLERLAADARGPLILVCQAGPRAEQFHDRLAEAGAADATVMTGGMNTWEAVGAPVVRGRERWALERQVRLVAGSIVLVSALTSLAWQPAVWVAAFIGAGLTFAAVTNTCGMAMALSKLPYNQPHNAVDMEASMAHLTGAAEGPSGR</sequence>
<dbReference type="Gene3D" id="3.40.250.10">
    <property type="entry name" value="Rhodanese-like domain"/>
    <property type="match status" value="1"/>
</dbReference>
<dbReference type="Gene3D" id="6.10.140.1340">
    <property type="match status" value="1"/>
</dbReference>
<dbReference type="SUPFAM" id="SSF52821">
    <property type="entry name" value="Rhodanese/Cell cycle control phosphatase"/>
    <property type="match status" value="1"/>
</dbReference>
<proteinExistence type="predicted"/>
<reference evidence="3 4" key="1">
    <citation type="journal article" date="2014" name="Int. J. Syst. Evol. Microbiol.">
        <title>Complete genome sequence of Corynebacterium casei LMG S-19264T (=DSM 44701T), isolated from a smear-ripened cheese.</title>
        <authorList>
            <consortium name="US DOE Joint Genome Institute (JGI-PGF)"/>
            <person name="Walter F."/>
            <person name="Albersmeier A."/>
            <person name="Kalinowski J."/>
            <person name="Ruckert C."/>
        </authorList>
    </citation>
    <scope>NUCLEOTIDE SEQUENCE [LARGE SCALE GENOMIC DNA]</scope>
    <source>
        <strain evidence="3 4">KCTC 19473</strain>
    </source>
</reference>
<keyword evidence="1" id="KW-0472">Membrane</keyword>
<dbReference type="InterPro" id="IPR001763">
    <property type="entry name" value="Rhodanese-like_dom"/>
</dbReference>
<keyword evidence="4" id="KW-1185">Reference proteome</keyword>
<evidence type="ECO:0000256" key="1">
    <source>
        <dbReference type="SAM" id="Phobius"/>
    </source>
</evidence>
<dbReference type="PANTHER" id="PTHR43031:SF7">
    <property type="entry name" value="NITRIC OXIDE REDUCTASE FLRD-NAD(+) REDUCTASE"/>
    <property type="match status" value="1"/>
</dbReference>
<keyword evidence="1" id="KW-0812">Transmembrane</keyword>
<dbReference type="InterPro" id="IPR021309">
    <property type="entry name" value="YgaP-like_TM"/>
</dbReference>
<dbReference type="Proteomes" id="UP000654947">
    <property type="component" value="Unassembled WGS sequence"/>
</dbReference>
<dbReference type="PANTHER" id="PTHR43031">
    <property type="entry name" value="FAD-DEPENDENT OXIDOREDUCTASE"/>
    <property type="match status" value="1"/>
</dbReference>
<evidence type="ECO:0000313" key="3">
    <source>
        <dbReference type="EMBL" id="GHD27315.1"/>
    </source>
</evidence>
<evidence type="ECO:0000313" key="4">
    <source>
        <dbReference type="Proteomes" id="UP000654947"/>
    </source>
</evidence>
<dbReference type="CDD" id="cd00158">
    <property type="entry name" value="RHOD"/>
    <property type="match status" value="1"/>
</dbReference>
<dbReference type="AlphaFoldDB" id="A0A918XDU7"/>
<dbReference type="PROSITE" id="PS50206">
    <property type="entry name" value="RHODANESE_3"/>
    <property type="match status" value="1"/>
</dbReference>
<feature type="transmembrane region" description="Helical" evidence="1">
    <location>
        <begin position="142"/>
        <end position="165"/>
    </location>
</feature>
<dbReference type="Pfam" id="PF00581">
    <property type="entry name" value="Rhodanese"/>
    <property type="match status" value="1"/>
</dbReference>
<gene>
    <name evidence="3" type="ORF">GCM10007147_26310</name>
</gene>
<name>A0A918XDU7_9ACTN</name>
<dbReference type="EMBL" id="BMXL01000012">
    <property type="protein sequence ID" value="GHD27315.1"/>
    <property type="molecule type" value="Genomic_DNA"/>
</dbReference>
<dbReference type="Pfam" id="PF11127">
    <property type="entry name" value="YgaP-like_TM"/>
    <property type="match status" value="1"/>
</dbReference>
<dbReference type="InterPro" id="IPR050229">
    <property type="entry name" value="GlpE_sulfurtransferase"/>
</dbReference>
<feature type="transmembrane region" description="Helical" evidence="1">
    <location>
        <begin position="118"/>
        <end position="136"/>
    </location>
</feature>
<dbReference type="InterPro" id="IPR036873">
    <property type="entry name" value="Rhodanese-like_dom_sf"/>
</dbReference>
<dbReference type="RefSeq" id="WP_017578322.1">
    <property type="nucleotide sequence ID" value="NZ_BMXL01000012.1"/>
</dbReference>
<evidence type="ECO:0000259" key="2">
    <source>
        <dbReference type="PROSITE" id="PS50206"/>
    </source>
</evidence>
<keyword evidence="1" id="KW-1133">Transmembrane helix</keyword>
<organism evidence="3 4">
    <name type="scientific">Nocardiopsis kunsanensis</name>
    <dbReference type="NCBI Taxonomy" id="141693"/>
    <lineage>
        <taxon>Bacteria</taxon>
        <taxon>Bacillati</taxon>
        <taxon>Actinomycetota</taxon>
        <taxon>Actinomycetes</taxon>
        <taxon>Streptosporangiales</taxon>
        <taxon>Nocardiopsidaceae</taxon>
        <taxon>Nocardiopsis</taxon>
    </lineage>
</organism>
<protein>
    <submittedName>
        <fullName evidence="3">Sulfurtransferase</fullName>
    </submittedName>
</protein>
<comment type="caution">
    <text evidence="3">The sequence shown here is derived from an EMBL/GenBank/DDBJ whole genome shotgun (WGS) entry which is preliminary data.</text>
</comment>
<accession>A0A918XDU7</accession>